<organism evidence="4 5">
    <name type="scientific">Fusarium solani</name>
    <name type="common">Filamentous fungus</name>
    <dbReference type="NCBI Taxonomy" id="169388"/>
    <lineage>
        <taxon>Eukaryota</taxon>
        <taxon>Fungi</taxon>
        <taxon>Dikarya</taxon>
        <taxon>Ascomycota</taxon>
        <taxon>Pezizomycotina</taxon>
        <taxon>Sordariomycetes</taxon>
        <taxon>Hypocreomycetidae</taxon>
        <taxon>Hypocreales</taxon>
        <taxon>Nectriaceae</taxon>
        <taxon>Fusarium</taxon>
        <taxon>Fusarium solani species complex</taxon>
    </lineage>
</organism>
<feature type="compositionally biased region" description="Basic and acidic residues" evidence="2">
    <location>
        <begin position="1193"/>
        <end position="1203"/>
    </location>
</feature>
<keyword evidence="1" id="KW-0479">Metal-binding</keyword>
<dbReference type="InterPro" id="IPR013087">
    <property type="entry name" value="Znf_C2H2_type"/>
</dbReference>
<dbReference type="PROSITE" id="PS50157">
    <property type="entry name" value="ZINC_FINGER_C2H2_2"/>
    <property type="match status" value="1"/>
</dbReference>
<gene>
    <name evidence="4" type="ORF">B0J15DRAFT_539033</name>
</gene>
<sequence>MRPGALPLTYRPAIICQSMSRKQGDAGDDDEGGPEAPREPLASLKQHATNLDQDVDLDSDSDRESDYPDDGSESSHFDSDDEDDAPNLFECANTTLQGDVMVLQDICSTDECKRTFSSRSECMNHIRCCPATMSQSTRVRADPVLPVAEEDLENCPYCPQRFLRATSLQLHIEACHAEQNQTCLHEDCQAISDVFTPWALNLHHFEAHDAMACHCPFPKCTFRSMTKGGQAPRRVSLIRHLNRRHALVTDSFATLQNLDLKEVIGRTNMTDQNITYIDICADAAIPSSTLPMPAALTEDCQSVGARRNPSCGPAGIYEQLRSQAVFRREEGIYDYNLSRLASLGYDGMLHYRQGVRCVGAWDTLSCVSSKTINLRNTIVTSTARRSPNGVLQKTMTLRAQDVCDTPDCGNPLAMGTHLCWSHALNAVDIAVLRSPIRTAVEQNMNRRANCDIRTPDEAARWFADEKTTFLGISNEEIQFHDQLRDRRGVFATDVETVGPLLIQAAMVDADRNVVFGGYIHHSCATVKEVWDLAIKTCGRPLVARESSALRKAFGSPSMHKPRGYSMHWLVNELKALKMKYPDICMAEWATHPFDQVVYLNNINRAGYNPADVLPAPENWVSPMQWFQKTGPTLPGYQLAYVASLYHPSDLVFKWHDAIVDAMMLMDILSTRQQKYHHRKVEVPPYSPSILSLFDQGRTNAISHGDYLIQRPWSAREERLCWLFLQDKVREYEFASHVALYRAASYHLLQHNFFRTSFSVDQHLKVMARRAQLEDEYVTYASRQAQALLMSTYDALSAPRSILKQIALPQPNINPAATLLVQQICGEIPVETRCGHAFWPRCRNGAHALNKSTGSACSEQEIDLALLVMMNGRTNRLCKGCGAAIPSVCFTKICRSCERHVDGLDLLACVEEGCNADRVEGFKRCMKCVRKRHYERAPGKNGDNIEEVGGGADQIQSKDIAKVANGNFQLGVVNNRKRDQDDEDEDDNNPNPCKKQKRPDESEQSPEYCNEGCGNLKQGKSLRCADCARELRNKKARVYTKKRRDEARAAKTCEEENCTRPPEGLSSRCAECRQKRKDEGRLKRTKKTTANAQKSRETGVPLGECRKCKEPHFSEKGLCPPCLRAHKAQRRREKRREDGLETNCVEDGCEREIVPGRARCAECLERVKPICERCNGEGRPGLARCQPCQRVVDKESQKRRDERRRLLKRQAAVQSADVEEDSLR</sequence>
<evidence type="ECO:0000256" key="1">
    <source>
        <dbReference type="PROSITE-ProRule" id="PRU00042"/>
    </source>
</evidence>
<reference evidence="4" key="1">
    <citation type="journal article" date="2021" name="Nat. Commun.">
        <title>Genetic determinants of endophytism in the Arabidopsis root mycobiome.</title>
        <authorList>
            <person name="Mesny F."/>
            <person name="Miyauchi S."/>
            <person name="Thiergart T."/>
            <person name="Pickel B."/>
            <person name="Atanasova L."/>
            <person name="Karlsson M."/>
            <person name="Huettel B."/>
            <person name="Barry K.W."/>
            <person name="Haridas S."/>
            <person name="Chen C."/>
            <person name="Bauer D."/>
            <person name="Andreopoulos W."/>
            <person name="Pangilinan J."/>
            <person name="LaButti K."/>
            <person name="Riley R."/>
            <person name="Lipzen A."/>
            <person name="Clum A."/>
            <person name="Drula E."/>
            <person name="Henrissat B."/>
            <person name="Kohler A."/>
            <person name="Grigoriev I.V."/>
            <person name="Martin F.M."/>
            <person name="Hacquard S."/>
        </authorList>
    </citation>
    <scope>NUCLEOTIDE SEQUENCE</scope>
    <source>
        <strain evidence="4">FSSC 5 MPI-SDFR-AT-0091</strain>
    </source>
</reference>
<feature type="region of interest" description="Disordered" evidence="2">
    <location>
        <begin position="970"/>
        <end position="1005"/>
    </location>
</feature>
<accession>A0A9P9G815</accession>
<keyword evidence="1" id="KW-0862">Zinc</keyword>
<dbReference type="Proteomes" id="UP000736672">
    <property type="component" value="Unassembled WGS sequence"/>
</dbReference>
<dbReference type="EMBL" id="JAGTJS010000027">
    <property type="protein sequence ID" value="KAH7234066.1"/>
    <property type="molecule type" value="Genomic_DNA"/>
</dbReference>
<protein>
    <recommendedName>
        <fullName evidence="3">C2H2-type domain-containing protein</fullName>
    </recommendedName>
</protein>
<evidence type="ECO:0000313" key="4">
    <source>
        <dbReference type="EMBL" id="KAH7234066.1"/>
    </source>
</evidence>
<feature type="region of interest" description="Disordered" evidence="2">
    <location>
        <begin position="1"/>
        <end position="86"/>
    </location>
</feature>
<dbReference type="PROSITE" id="PS00028">
    <property type="entry name" value="ZINC_FINGER_C2H2_1"/>
    <property type="match status" value="1"/>
</dbReference>
<proteinExistence type="predicted"/>
<name>A0A9P9G815_FUSSL</name>
<keyword evidence="1" id="KW-0863">Zinc-finger</keyword>
<evidence type="ECO:0000259" key="3">
    <source>
        <dbReference type="PROSITE" id="PS50157"/>
    </source>
</evidence>
<dbReference type="OrthoDB" id="5104110at2759"/>
<keyword evidence="5" id="KW-1185">Reference proteome</keyword>
<dbReference type="AlphaFoldDB" id="A0A9P9G815"/>
<dbReference type="GO" id="GO:0008270">
    <property type="term" value="F:zinc ion binding"/>
    <property type="evidence" value="ECO:0007669"/>
    <property type="project" value="UniProtKB-KW"/>
</dbReference>
<evidence type="ECO:0000313" key="5">
    <source>
        <dbReference type="Proteomes" id="UP000736672"/>
    </source>
</evidence>
<comment type="caution">
    <text evidence="4">The sequence shown here is derived from an EMBL/GenBank/DDBJ whole genome shotgun (WGS) entry which is preliminary data.</text>
</comment>
<feature type="region of interest" description="Disordered" evidence="2">
    <location>
        <begin position="1193"/>
        <end position="1223"/>
    </location>
</feature>
<evidence type="ECO:0000256" key="2">
    <source>
        <dbReference type="SAM" id="MobiDB-lite"/>
    </source>
</evidence>
<feature type="domain" description="C2H2-type" evidence="3">
    <location>
        <begin position="153"/>
        <end position="181"/>
    </location>
</feature>